<dbReference type="GO" id="GO:0017053">
    <property type="term" value="C:transcription repressor complex"/>
    <property type="evidence" value="ECO:0007669"/>
    <property type="project" value="InterPro"/>
</dbReference>
<dbReference type="AlphaFoldDB" id="A0A565ALX4"/>
<dbReference type="PANTHER" id="PTHR37173:SF3">
    <property type="entry name" value="HYDROXYPROLINE-RICH GLYCOPROTEIN FAMILY PROTEIN"/>
    <property type="match status" value="1"/>
</dbReference>
<feature type="compositionally biased region" description="Acidic residues" evidence="1">
    <location>
        <begin position="268"/>
        <end position="280"/>
    </location>
</feature>
<sequence length="330" mass="36298">MSTSDPNASATVTATPSLTTASETPAIPANTIRTLTSQPPPAPPPPSYRAVAPLHHHPNPLQQAHNNHYAQSIPVRRPNQDQSAVVYPFAPPGPGRGFSSRPVSMSSPFVADPSVTGGNQSGYPPRPVFPYNTRQISQAQIESMMQMMRARNPQIHQFTHPGSGSPVGSSPMRGIPPFLQPRVAPPPTSILDTSRNKNARKRDPGLVLVRGRKVKITDGASLYSLGRSWLRNGAHEVIQTQRSDTMKPLPKPLPVDKMEASVPKDPAEEPTDEDKEDEESVKELSEKDILKRHVERAKKVRARLKEERLRKIARYKARLALLLPQLKGDQ</sequence>
<keyword evidence="3" id="KW-1185">Reference proteome</keyword>
<dbReference type="OrthoDB" id="1735564at2759"/>
<dbReference type="InterPro" id="IPR028226">
    <property type="entry name" value="LIN37"/>
</dbReference>
<feature type="compositionally biased region" description="Polar residues" evidence="1">
    <location>
        <begin position="1"/>
        <end position="23"/>
    </location>
</feature>
<name>A0A565ALX4_9BRAS</name>
<comment type="caution">
    <text evidence="2">The sequence shown here is derived from an EMBL/GenBank/DDBJ whole genome shotgun (WGS) entry which is preliminary data.</text>
</comment>
<evidence type="ECO:0000313" key="2">
    <source>
        <dbReference type="EMBL" id="VVA90019.1"/>
    </source>
</evidence>
<dbReference type="Proteomes" id="UP000489600">
    <property type="component" value="Unassembled WGS sequence"/>
</dbReference>
<feature type="region of interest" description="Disordered" evidence="1">
    <location>
        <begin position="240"/>
        <end position="288"/>
    </location>
</feature>
<feature type="region of interest" description="Disordered" evidence="1">
    <location>
        <begin position="1"/>
        <end position="64"/>
    </location>
</feature>
<proteinExistence type="predicted"/>
<dbReference type="EMBL" id="CABITT030000001">
    <property type="protein sequence ID" value="VVA90019.1"/>
    <property type="molecule type" value="Genomic_DNA"/>
</dbReference>
<protein>
    <recommendedName>
        <fullName evidence="4">Proline-rich family protein</fullName>
    </recommendedName>
</protein>
<evidence type="ECO:0000256" key="1">
    <source>
        <dbReference type="SAM" id="MobiDB-lite"/>
    </source>
</evidence>
<dbReference type="PANTHER" id="PTHR37173">
    <property type="entry name" value="HYDROXYPROLINE-RICH GLYCOPROTEIN FAMILY PROTEIN"/>
    <property type="match status" value="1"/>
</dbReference>
<dbReference type="Pfam" id="PF15306">
    <property type="entry name" value="LIN37"/>
    <property type="match status" value="1"/>
</dbReference>
<evidence type="ECO:0008006" key="4">
    <source>
        <dbReference type="Google" id="ProtNLM"/>
    </source>
</evidence>
<reference evidence="2" key="1">
    <citation type="submission" date="2019-07" db="EMBL/GenBank/DDBJ databases">
        <authorList>
            <person name="Dittberner H."/>
        </authorList>
    </citation>
    <scope>NUCLEOTIDE SEQUENCE [LARGE SCALE GENOMIC DNA]</scope>
</reference>
<gene>
    <name evidence="2" type="ORF">ANE_LOCUS464</name>
</gene>
<evidence type="ECO:0000313" key="3">
    <source>
        <dbReference type="Proteomes" id="UP000489600"/>
    </source>
</evidence>
<feature type="compositionally biased region" description="Pro residues" evidence="1">
    <location>
        <begin position="38"/>
        <end position="47"/>
    </location>
</feature>
<accession>A0A565ALX4</accession>
<organism evidence="2 3">
    <name type="scientific">Arabis nemorensis</name>
    <dbReference type="NCBI Taxonomy" id="586526"/>
    <lineage>
        <taxon>Eukaryota</taxon>
        <taxon>Viridiplantae</taxon>
        <taxon>Streptophyta</taxon>
        <taxon>Embryophyta</taxon>
        <taxon>Tracheophyta</taxon>
        <taxon>Spermatophyta</taxon>
        <taxon>Magnoliopsida</taxon>
        <taxon>eudicotyledons</taxon>
        <taxon>Gunneridae</taxon>
        <taxon>Pentapetalae</taxon>
        <taxon>rosids</taxon>
        <taxon>malvids</taxon>
        <taxon>Brassicales</taxon>
        <taxon>Brassicaceae</taxon>
        <taxon>Arabideae</taxon>
        <taxon>Arabis</taxon>
    </lineage>
</organism>